<name>A0A2P2MR28_RHIMU</name>
<proteinExistence type="predicted"/>
<dbReference type="EMBL" id="GGEC01052190">
    <property type="protein sequence ID" value="MBX32674.1"/>
    <property type="molecule type" value="Transcribed_RNA"/>
</dbReference>
<organism evidence="1">
    <name type="scientific">Rhizophora mucronata</name>
    <name type="common">Asiatic mangrove</name>
    <dbReference type="NCBI Taxonomy" id="61149"/>
    <lineage>
        <taxon>Eukaryota</taxon>
        <taxon>Viridiplantae</taxon>
        <taxon>Streptophyta</taxon>
        <taxon>Embryophyta</taxon>
        <taxon>Tracheophyta</taxon>
        <taxon>Spermatophyta</taxon>
        <taxon>Magnoliopsida</taxon>
        <taxon>eudicotyledons</taxon>
        <taxon>Gunneridae</taxon>
        <taxon>Pentapetalae</taxon>
        <taxon>rosids</taxon>
        <taxon>fabids</taxon>
        <taxon>Malpighiales</taxon>
        <taxon>Rhizophoraceae</taxon>
        <taxon>Rhizophora</taxon>
    </lineage>
</organism>
<dbReference type="AlphaFoldDB" id="A0A2P2MR28"/>
<sequence length="44" mass="4872">MIVNNCLPLHQLLSANICCSPNFFILNVCSLKLSSRLISDILIP</sequence>
<reference evidence="1" key="1">
    <citation type="submission" date="2018-02" db="EMBL/GenBank/DDBJ databases">
        <title>Rhizophora mucronata_Transcriptome.</title>
        <authorList>
            <person name="Meera S.P."/>
            <person name="Sreeshan A."/>
            <person name="Augustine A."/>
        </authorList>
    </citation>
    <scope>NUCLEOTIDE SEQUENCE</scope>
    <source>
        <tissue evidence="1">Leaf</tissue>
    </source>
</reference>
<protein>
    <submittedName>
        <fullName evidence="1">Uncharacterized protein</fullName>
    </submittedName>
</protein>
<evidence type="ECO:0000313" key="1">
    <source>
        <dbReference type="EMBL" id="MBX32674.1"/>
    </source>
</evidence>
<accession>A0A2P2MR28</accession>